<dbReference type="InterPro" id="IPR043129">
    <property type="entry name" value="ATPase_NBD"/>
</dbReference>
<accession>A0AAF1KAU5</accession>
<dbReference type="Pfam" id="PF00480">
    <property type="entry name" value="ROK"/>
    <property type="match status" value="1"/>
</dbReference>
<dbReference type="PROSITE" id="PS01125">
    <property type="entry name" value="ROK"/>
    <property type="match status" value="1"/>
</dbReference>
<keyword evidence="2" id="KW-0614">Plasmid</keyword>
<name>A0AAF1KAU5_9HYPH</name>
<reference evidence="3" key="2">
    <citation type="journal article" date="2023" name="MicrobiologyOpen">
        <title>Genomics of the tumorigenes clade of the family Rhizobiaceae and description of Rhizobium rhododendri sp. nov.</title>
        <authorList>
            <person name="Kuzmanovic N."/>
            <person name="diCenzo G.C."/>
            <person name="Bunk B."/>
            <person name="Sproeer C."/>
            <person name="Fruehling A."/>
            <person name="Neumann-Schaal M."/>
            <person name="Overmann J."/>
            <person name="Smalla K."/>
        </authorList>
    </citation>
    <scope>NUCLEOTIDE SEQUENCE [LARGE SCALE GENOMIC DNA]</scope>
    <source>
        <strain evidence="3">1078</strain>
        <plasmid evidence="3">unnamed1</plasmid>
    </source>
</reference>
<dbReference type="Gene3D" id="1.10.10.10">
    <property type="entry name" value="Winged helix-like DNA-binding domain superfamily/Winged helix DNA-binding domain"/>
    <property type="match status" value="1"/>
</dbReference>
<evidence type="ECO:0000256" key="1">
    <source>
        <dbReference type="ARBA" id="ARBA00006479"/>
    </source>
</evidence>
<dbReference type="PANTHER" id="PTHR18964">
    <property type="entry name" value="ROK (REPRESSOR, ORF, KINASE) FAMILY"/>
    <property type="match status" value="1"/>
</dbReference>
<reference evidence="2 3" key="1">
    <citation type="journal article" date="2018" name="Sci. Rep.">
        <title>Rhizobium tumorigenes sp. nov., a novel plant tumorigenic bacterium isolated from cane gall tumors on thornless blackberry.</title>
        <authorList>
            <person name="Kuzmanovi N."/>
            <person name="Smalla K."/>
            <person name="Gronow S."/>
            <person name="PuBawska J."/>
        </authorList>
    </citation>
    <scope>NUCLEOTIDE SEQUENCE [LARGE SCALE GENOMIC DNA]</scope>
    <source>
        <strain evidence="2 3">1078</strain>
    </source>
</reference>
<evidence type="ECO:0000313" key="3">
    <source>
        <dbReference type="Proteomes" id="UP000249499"/>
    </source>
</evidence>
<evidence type="ECO:0000313" key="2">
    <source>
        <dbReference type="EMBL" id="WFR98810.1"/>
    </source>
</evidence>
<organism evidence="2 3">
    <name type="scientific">Rhizobium tumorigenes</name>
    <dbReference type="NCBI Taxonomy" id="2041385"/>
    <lineage>
        <taxon>Bacteria</taxon>
        <taxon>Pseudomonadati</taxon>
        <taxon>Pseudomonadota</taxon>
        <taxon>Alphaproteobacteria</taxon>
        <taxon>Hyphomicrobiales</taxon>
        <taxon>Rhizobiaceae</taxon>
        <taxon>Rhizobium/Agrobacterium group</taxon>
        <taxon>Rhizobium</taxon>
    </lineage>
</organism>
<dbReference type="InterPro" id="IPR049874">
    <property type="entry name" value="ROK_cs"/>
</dbReference>
<dbReference type="InterPro" id="IPR036388">
    <property type="entry name" value="WH-like_DNA-bd_sf"/>
</dbReference>
<dbReference type="SUPFAM" id="SSF53067">
    <property type="entry name" value="Actin-like ATPase domain"/>
    <property type="match status" value="1"/>
</dbReference>
<dbReference type="RefSeq" id="WP_111223058.1">
    <property type="nucleotide sequence ID" value="NZ_CP117258.1"/>
</dbReference>
<proteinExistence type="inferred from homology"/>
<comment type="similarity">
    <text evidence="1">Belongs to the ROK (NagC/XylR) family.</text>
</comment>
<dbReference type="Proteomes" id="UP000249499">
    <property type="component" value="Plasmid unnamed1"/>
</dbReference>
<dbReference type="AlphaFoldDB" id="A0AAF1KAU5"/>
<sequence length="388" mass="40657">MATTTHLLRHINAMRTLRLLRGGGALSRADIARELHLTRATVGNAMVELLDSGLVVEAPESAAETRVGRPGVNVMLNPVGSYAIGVEVGMRSISAVVVNLAFEIVARLTMLTGDYRNPDGVSESILKLIQSLIEDGNFSSDKIAGLGIAIPGLVDRNGVIVNAPLLGWRGFALGDKIKSSVPDPWILRIQNDASALAAAECALSPGPETEDMLLILLSEGIGGAMVRHGRVVGGAHGYAGEIGHIIVSSGTETASFEMLAGANHFEAIFAPGITIAEAAAAARRRYQDQDVAHLLENWSQALAVGLANAVHLLDPRSIVLGGPLSQLFPCVEKRVREKLSDMLIYGLAPPSIRVAATQGDDAAVGAAAVIRETLFDLPSIDEGSLAPA</sequence>
<dbReference type="PANTHER" id="PTHR18964:SF149">
    <property type="entry name" value="BIFUNCTIONAL UDP-N-ACETYLGLUCOSAMINE 2-EPIMERASE_N-ACETYLMANNOSAMINE KINASE"/>
    <property type="match status" value="1"/>
</dbReference>
<geneLocation type="plasmid" evidence="2 3">
    <name>unnamed1</name>
</geneLocation>
<gene>
    <name evidence="2" type="ORF">PR017_24265</name>
</gene>
<dbReference type="KEGG" id="rtu:PR017_24265"/>
<keyword evidence="3" id="KW-1185">Reference proteome</keyword>
<dbReference type="InterPro" id="IPR000600">
    <property type="entry name" value="ROK"/>
</dbReference>
<dbReference type="Gene3D" id="3.30.420.40">
    <property type="match status" value="2"/>
</dbReference>
<protein>
    <submittedName>
        <fullName evidence="2">ROK family transcriptional regulator</fullName>
    </submittedName>
</protein>
<dbReference type="SUPFAM" id="SSF46785">
    <property type="entry name" value="Winged helix' DNA-binding domain"/>
    <property type="match status" value="1"/>
</dbReference>
<dbReference type="InterPro" id="IPR036390">
    <property type="entry name" value="WH_DNA-bd_sf"/>
</dbReference>
<dbReference type="EMBL" id="CP117258">
    <property type="protein sequence ID" value="WFR98810.1"/>
    <property type="molecule type" value="Genomic_DNA"/>
</dbReference>